<dbReference type="Proteomes" id="UP000799754">
    <property type="component" value="Unassembled WGS sequence"/>
</dbReference>
<proteinExistence type="predicted"/>
<comment type="caution">
    <text evidence="1">The sequence shown here is derived from an EMBL/GenBank/DDBJ whole genome shotgun (WGS) entry which is preliminary data.</text>
</comment>
<sequence>MNPYLVHKNPVDSARPHSAPATLERWEEHDFAWSDAASYDYTTSSETDEECQPDEINSEQANPQHGHELWSDVSLEDVTHCFIACSHEVCKALIERRLYDKVVKNHKCAECKSKLPLKLSRHAITVPTTTDHVRLAQYARDLRGMMKEAMDRFVACQGTEPFPTYTEKDYVEGVDRESPRNGHVASAVHEDDKSNVHTSSDHQKLNGDGSSSFETGASSIDQHASFSTLSSSTNQHESEGPDRICHKNRRIHRKEACYFGVSEDLDTEGRPLVTRRARVRRDI</sequence>
<dbReference type="EMBL" id="MU006739">
    <property type="protein sequence ID" value="KAF2623154.1"/>
    <property type="molecule type" value="Genomic_DNA"/>
</dbReference>
<accession>A0ACB6RQG9</accession>
<evidence type="ECO:0000313" key="1">
    <source>
        <dbReference type="EMBL" id="KAF2623154.1"/>
    </source>
</evidence>
<evidence type="ECO:0000313" key="2">
    <source>
        <dbReference type="Proteomes" id="UP000799754"/>
    </source>
</evidence>
<reference evidence="1" key="1">
    <citation type="journal article" date="2020" name="Stud. Mycol.">
        <title>101 Dothideomycetes genomes: a test case for predicting lifestyles and emergence of pathogens.</title>
        <authorList>
            <person name="Haridas S."/>
            <person name="Albert R."/>
            <person name="Binder M."/>
            <person name="Bloem J."/>
            <person name="Labutti K."/>
            <person name="Salamov A."/>
            <person name="Andreopoulos B."/>
            <person name="Baker S."/>
            <person name="Barry K."/>
            <person name="Bills G."/>
            <person name="Bluhm B."/>
            <person name="Cannon C."/>
            <person name="Castanera R."/>
            <person name="Culley D."/>
            <person name="Daum C."/>
            <person name="Ezra D."/>
            <person name="Gonzalez J."/>
            <person name="Henrissat B."/>
            <person name="Kuo A."/>
            <person name="Liang C."/>
            <person name="Lipzen A."/>
            <person name="Lutzoni F."/>
            <person name="Magnuson J."/>
            <person name="Mondo S."/>
            <person name="Nolan M."/>
            <person name="Ohm R."/>
            <person name="Pangilinan J."/>
            <person name="Park H.-J."/>
            <person name="Ramirez L."/>
            <person name="Alfaro M."/>
            <person name="Sun H."/>
            <person name="Tritt A."/>
            <person name="Yoshinaga Y."/>
            <person name="Zwiers L.-H."/>
            <person name="Turgeon B."/>
            <person name="Goodwin S."/>
            <person name="Spatafora J."/>
            <person name="Crous P."/>
            <person name="Grigoriev I."/>
        </authorList>
    </citation>
    <scope>NUCLEOTIDE SEQUENCE</scope>
    <source>
        <strain evidence="1">CBS 525.71</strain>
    </source>
</reference>
<protein>
    <submittedName>
        <fullName evidence="1">Uncharacterized protein</fullName>
    </submittedName>
</protein>
<keyword evidence="2" id="KW-1185">Reference proteome</keyword>
<organism evidence="1 2">
    <name type="scientific">Macroventuria anomochaeta</name>
    <dbReference type="NCBI Taxonomy" id="301207"/>
    <lineage>
        <taxon>Eukaryota</taxon>
        <taxon>Fungi</taxon>
        <taxon>Dikarya</taxon>
        <taxon>Ascomycota</taxon>
        <taxon>Pezizomycotina</taxon>
        <taxon>Dothideomycetes</taxon>
        <taxon>Pleosporomycetidae</taxon>
        <taxon>Pleosporales</taxon>
        <taxon>Pleosporineae</taxon>
        <taxon>Didymellaceae</taxon>
        <taxon>Macroventuria</taxon>
    </lineage>
</organism>
<name>A0ACB6RQG9_9PLEO</name>
<gene>
    <name evidence="1" type="ORF">BU25DRAFT_414661</name>
</gene>